<feature type="compositionally biased region" description="Low complexity" evidence="1">
    <location>
        <begin position="101"/>
        <end position="112"/>
    </location>
</feature>
<evidence type="ECO:0000313" key="2">
    <source>
        <dbReference type="EMBL" id="TQL68128.1"/>
    </source>
</evidence>
<protein>
    <submittedName>
        <fullName evidence="2">Uncharacterized protein</fullName>
    </submittedName>
</protein>
<dbReference type="AlphaFoldDB" id="A0A543A6C8"/>
<evidence type="ECO:0000256" key="1">
    <source>
        <dbReference type="SAM" id="MobiDB-lite"/>
    </source>
</evidence>
<dbReference type="Proteomes" id="UP000320209">
    <property type="component" value="Unassembled WGS sequence"/>
</dbReference>
<sequence>MQSKQIAVGGILAGAVVAGLGVVVLLGSLAEAEQPDQEPVTGFEDVGTGYSEVEPLPRSRASTPTEKPSAESSEGASPEAVSEPEPEAYVSREPGTEPTGAPDSPSAPPASAEPTKPGGSEPTSRPTRTTEPEPTEEPSPSDPTTEPEPTETPTPAPDPHEVIEID</sequence>
<reference evidence="2 3" key="1">
    <citation type="submission" date="2019-06" db="EMBL/GenBank/DDBJ databases">
        <title>Sequencing the genomes of 1000 actinobacteria strains.</title>
        <authorList>
            <person name="Klenk H.-P."/>
        </authorList>
    </citation>
    <scope>NUCLEOTIDE SEQUENCE [LARGE SCALE GENOMIC DNA]</scope>
    <source>
        <strain evidence="2 3">DSM 25218</strain>
    </source>
</reference>
<feature type="compositionally biased region" description="Low complexity" evidence="1">
    <location>
        <begin position="66"/>
        <end position="83"/>
    </location>
</feature>
<accession>A0A543A6C8</accession>
<evidence type="ECO:0000313" key="3">
    <source>
        <dbReference type="Proteomes" id="UP000320209"/>
    </source>
</evidence>
<proteinExistence type="predicted"/>
<name>A0A543A6C8_9ACTN</name>
<dbReference type="EMBL" id="VFOV01000001">
    <property type="protein sequence ID" value="TQL68128.1"/>
    <property type="molecule type" value="Genomic_DNA"/>
</dbReference>
<gene>
    <name evidence="2" type="ORF">FB381_2017</name>
</gene>
<feature type="region of interest" description="Disordered" evidence="1">
    <location>
        <begin position="30"/>
        <end position="166"/>
    </location>
</feature>
<organism evidence="2 3">
    <name type="scientific">Nocardioides albertanoniae</name>
    <dbReference type="NCBI Taxonomy" id="1175486"/>
    <lineage>
        <taxon>Bacteria</taxon>
        <taxon>Bacillati</taxon>
        <taxon>Actinomycetota</taxon>
        <taxon>Actinomycetes</taxon>
        <taxon>Propionibacteriales</taxon>
        <taxon>Nocardioidaceae</taxon>
        <taxon>Nocardioides</taxon>
    </lineage>
</organism>
<dbReference type="RefSeq" id="WP_141780158.1">
    <property type="nucleotide sequence ID" value="NZ_VFOV01000001.1"/>
</dbReference>
<feature type="compositionally biased region" description="Low complexity" evidence="1">
    <location>
        <begin position="120"/>
        <end position="129"/>
    </location>
</feature>
<keyword evidence="3" id="KW-1185">Reference proteome</keyword>
<comment type="caution">
    <text evidence="2">The sequence shown here is derived from an EMBL/GenBank/DDBJ whole genome shotgun (WGS) entry which is preliminary data.</text>
</comment>